<evidence type="ECO:0000313" key="3">
    <source>
        <dbReference type="Proteomes" id="UP000594263"/>
    </source>
</evidence>
<keyword evidence="3" id="KW-1185">Reference proteome</keyword>
<reference evidence="2" key="1">
    <citation type="submission" date="2021-01" db="UniProtKB">
        <authorList>
            <consortium name="EnsemblPlants"/>
        </authorList>
    </citation>
    <scope>IDENTIFICATION</scope>
</reference>
<name>A0A7N0UJK7_KALFE</name>
<sequence length="134" mass="14930">MVELSLAEGCIMKMNMHNKIKGHQHRHAHGHGHDWKHHGDVAYGVLTGHPSGVVGGSEFVVILHGRHHHHHHHYHHGGMTESAPYHGGDEQQQGHHHSRRGQYGPCGHQAAREGLLLNKTPAATRTMSHFQKCV</sequence>
<dbReference type="Gramene" id="Kaladp0068s0283.1.v1.1">
    <property type="protein sequence ID" value="Kaladp0068s0283.1.v1.1.CDS.1"/>
    <property type="gene ID" value="Kaladp0068s0283.v1.1"/>
</dbReference>
<accession>A0A7N0UJK7</accession>
<proteinExistence type="predicted"/>
<dbReference type="AlphaFoldDB" id="A0A7N0UJK7"/>
<dbReference type="Proteomes" id="UP000594263">
    <property type="component" value="Unplaced"/>
</dbReference>
<protein>
    <submittedName>
        <fullName evidence="2">Uncharacterized protein</fullName>
    </submittedName>
</protein>
<feature type="region of interest" description="Disordered" evidence="1">
    <location>
        <begin position="68"/>
        <end position="106"/>
    </location>
</feature>
<organism evidence="2 3">
    <name type="scientific">Kalanchoe fedtschenkoi</name>
    <name type="common">Lavender scallops</name>
    <name type="synonym">South American air plant</name>
    <dbReference type="NCBI Taxonomy" id="63787"/>
    <lineage>
        <taxon>Eukaryota</taxon>
        <taxon>Viridiplantae</taxon>
        <taxon>Streptophyta</taxon>
        <taxon>Embryophyta</taxon>
        <taxon>Tracheophyta</taxon>
        <taxon>Spermatophyta</taxon>
        <taxon>Magnoliopsida</taxon>
        <taxon>eudicotyledons</taxon>
        <taxon>Gunneridae</taxon>
        <taxon>Pentapetalae</taxon>
        <taxon>Saxifragales</taxon>
        <taxon>Crassulaceae</taxon>
        <taxon>Kalanchoe</taxon>
    </lineage>
</organism>
<dbReference type="EnsemblPlants" id="Kaladp0068s0283.1.v1.1">
    <property type="protein sequence ID" value="Kaladp0068s0283.1.v1.1.CDS.1"/>
    <property type="gene ID" value="Kaladp0068s0283.v1.1"/>
</dbReference>
<evidence type="ECO:0000256" key="1">
    <source>
        <dbReference type="SAM" id="MobiDB-lite"/>
    </source>
</evidence>
<evidence type="ECO:0000313" key="2">
    <source>
        <dbReference type="EnsemblPlants" id="Kaladp0068s0283.1.v1.1.CDS.1"/>
    </source>
</evidence>